<dbReference type="AlphaFoldDB" id="T0CJ27"/>
<keyword evidence="6" id="KW-1185">Reference proteome</keyword>
<protein>
    <submittedName>
        <fullName evidence="5">TetR/AcrR family transcriptional regulator</fullName>
    </submittedName>
</protein>
<dbReference type="GO" id="GO:0000976">
    <property type="term" value="F:transcription cis-regulatory region binding"/>
    <property type="evidence" value="ECO:0007669"/>
    <property type="project" value="TreeGrafter"/>
</dbReference>
<dbReference type="Gene3D" id="1.10.357.10">
    <property type="entry name" value="Tetracycline Repressor, domain 2"/>
    <property type="match status" value="1"/>
</dbReference>
<gene>
    <name evidence="5" type="ORF">K1I37_19095</name>
</gene>
<sequence length="193" mass="22034">MEKKSAQREQILQEARRLFSQKGYHGTKIRDIANARGILSGSLYSHISSKEDLLFEIASDGAEAFVTAIQSVANSSMTPTEKVRAGLAAHIRVISNHLDVSRVFLHEWHALSDERRDIIQQKRDEYEMYWKDILESGVQAGEFVISDPKFARLLILSVANWVYNWYQPDGELTPEDIADRFANVILFGLRHSE</sequence>
<dbReference type="Pfam" id="PF00440">
    <property type="entry name" value="TetR_N"/>
    <property type="match status" value="1"/>
</dbReference>
<dbReference type="SUPFAM" id="SSF46689">
    <property type="entry name" value="Homeodomain-like"/>
    <property type="match status" value="1"/>
</dbReference>
<organism evidence="5 6">
    <name type="scientific">Alicyclobacillus acidoterrestris (strain ATCC 49025 / DSM 3922 / CIP 106132 / NCIMB 13137 / GD3B)</name>
    <dbReference type="NCBI Taxonomy" id="1356854"/>
    <lineage>
        <taxon>Bacteria</taxon>
        <taxon>Bacillati</taxon>
        <taxon>Bacillota</taxon>
        <taxon>Bacilli</taxon>
        <taxon>Bacillales</taxon>
        <taxon>Alicyclobacillaceae</taxon>
        <taxon>Alicyclobacillus</taxon>
    </lineage>
</organism>
<dbReference type="Pfam" id="PF17932">
    <property type="entry name" value="TetR_C_24"/>
    <property type="match status" value="1"/>
</dbReference>
<dbReference type="EMBL" id="CP080467">
    <property type="protein sequence ID" value="UNO48729.1"/>
    <property type="molecule type" value="Genomic_DNA"/>
</dbReference>
<evidence type="ECO:0000313" key="5">
    <source>
        <dbReference type="EMBL" id="UNO48729.1"/>
    </source>
</evidence>
<dbReference type="SUPFAM" id="SSF48498">
    <property type="entry name" value="Tetracyclin repressor-like, C-terminal domain"/>
    <property type="match status" value="1"/>
</dbReference>
<dbReference type="STRING" id="1356854.N007_19565"/>
<dbReference type="PROSITE" id="PS50977">
    <property type="entry name" value="HTH_TETR_2"/>
    <property type="match status" value="1"/>
</dbReference>
<evidence type="ECO:0000256" key="4">
    <source>
        <dbReference type="ARBA" id="ARBA00023163"/>
    </source>
</evidence>
<dbReference type="InterPro" id="IPR036271">
    <property type="entry name" value="Tet_transcr_reg_TetR-rel_C_sf"/>
</dbReference>
<keyword evidence="3" id="KW-0238">DNA-binding</keyword>
<accession>T0CJ27</accession>
<dbReference type="PRINTS" id="PR00455">
    <property type="entry name" value="HTHTETR"/>
</dbReference>
<reference evidence="6" key="1">
    <citation type="journal article" date="2022" name="G3 (Bethesda)">
        <title>Unveiling the complete genome sequence of Alicyclobacillus acidoterrestris DSM 3922T, a taint-producing strain.</title>
        <authorList>
            <person name="Leonardo I.C."/>
            <person name="Barreto Crespo M.T."/>
            <person name="Gaspar F.B."/>
        </authorList>
    </citation>
    <scope>NUCLEOTIDE SEQUENCE [LARGE SCALE GENOMIC DNA]</scope>
    <source>
        <strain evidence="6">DSM 3922</strain>
    </source>
</reference>
<evidence type="ECO:0000256" key="3">
    <source>
        <dbReference type="ARBA" id="ARBA00023125"/>
    </source>
</evidence>
<dbReference type="PANTHER" id="PTHR30055:SF175">
    <property type="entry name" value="HTH-TYPE TRANSCRIPTIONAL REPRESSOR KSTR2"/>
    <property type="match status" value="1"/>
</dbReference>
<keyword evidence="1" id="KW-0678">Repressor</keyword>
<dbReference type="KEGG" id="aaco:K1I37_19095"/>
<dbReference type="InterPro" id="IPR009057">
    <property type="entry name" value="Homeodomain-like_sf"/>
</dbReference>
<evidence type="ECO:0000256" key="2">
    <source>
        <dbReference type="ARBA" id="ARBA00023015"/>
    </source>
</evidence>
<dbReference type="GO" id="GO:0003700">
    <property type="term" value="F:DNA-binding transcription factor activity"/>
    <property type="evidence" value="ECO:0007669"/>
    <property type="project" value="TreeGrafter"/>
</dbReference>
<evidence type="ECO:0000313" key="6">
    <source>
        <dbReference type="Proteomes" id="UP000829401"/>
    </source>
</evidence>
<dbReference type="PANTHER" id="PTHR30055">
    <property type="entry name" value="HTH-TYPE TRANSCRIPTIONAL REGULATOR RUTR"/>
    <property type="match status" value="1"/>
</dbReference>
<dbReference type="OrthoDB" id="9814200at2"/>
<name>T0CJ27_ALIAG</name>
<dbReference type="InterPro" id="IPR041490">
    <property type="entry name" value="KstR2_TetR_C"/>
</dbReference>
<dbReference type="InterPro" id="IPR050109">
    <property type="entry name" value="HTH-type_TetR-like_transc_reg"/>
</dbReference>
<dbReference type="InterPro" id="IPR001647">
    <property type="entry name" value="HTH_TetR"/>
</dbReference>
<accession>A0A9E7CQX4</accession>
<dbReference type="RefSeq" id="WP_021295035.1">
    <property type="nucleotide sequence ID" value="NZ_AURB01000030.1"/>
</dbReference>
<evidence type="ECO:0000256" key="1">
    <source>
        <dbReference type="ARBA" id="ARBA00022491"/>
    </source>
</evidence>
<keyword evidence="2" id="KW-0805">Transcription regulation</keyword>
<dbReference type="eggNOG" id="COG1309">
    <property type="taxonomic scope" value="Bacteria"/>
</dbReference>
<dbReference type="Gene3D" id="1.10.10.60">
    <property type="entry name" value="Homeodomain-like"/>
    <property type="match status" value="1"/>
</dbReference>
<keyword evidence="4" id="KW-0804">Transcription</keyword>
<dbReference type="Proteomes" id="UP000829401">
    <property type="component" value="Chromosome"/>
</dbReference>
<proteinExistence type="predicted"/>